<dbReference type="AlphaFoldDB" id="A0A2K3KJ22"/>
<feature type="non-terminal residue" evidence="1">
    <location>
        <position position="1"/>
    </location>
</feature>
<evidence type="ECO:0000313" key="2">
    <source>
        <dbReference type="Proteomes" id="UP000236291"/>
    </source>
</evidence>
<reference evidence="1 2" key="1">
    <citation type="journal article" date="2014" name="Am. J. Bot.">
        <title>Genome assembly and annotation for red clover (Trifolium pratense; Fabaceae).</title>
        <authorList>
            <person name="Istvanek J."/>
            <person name="Jaros M."/>
            <person name="Krenek A."/>
            <person name="Repkova J."/>
        </authorList>
    </citation>
    <scope>NUCLEOTIDE SEQUENCE [LARGE SCALE GENOMIC DNA]</scope>
    <source>
        <strain evidence="2">cv. Tatra</strain>
        <tissue evidence="1">Young leaves</tissue>
    </source>
</reference>
<reference evidence="1 2" key="2">
    <citation type="journal article" date="2017" name="Front. Plant Sci.">
        <title>Gene Classification and Mining of Molecular Markers Useful in Red Clover (Trifolium pratense) Breeding.</title>
        <authorList>
            <person name="Istvanek J."/>
            <person name="Dluhosova J."/>
            <person name="Dluhos P."/>
            <person name="Patkova L."/>
            <person name="Nedelnik J."/>
            <person name="Repkova J."/>
        </authorList>
    </citation>
    <scope>NUCLEOTIDE SEQUENCE [LARGE SCALE GENOMIC DNA]</scope>
    <source>
        <strain evidence="2">cv. Tatra</strain>
        <tissue evidence="1">Young leaves</tissue>
    </source>
</reference>
<evidence type="ECO:0000313" key="1">
    <source>
        <dbReference type="EMBL" id="PNX66276.1"/>
    </source>
</evidence>
<sequence>LRGDVPQEGITLLDIRGTDPQAKGKAIKAPSPVGFENFLCRSG</sequence>
<dbReference type="Proteomes" id="UP000236291">
    <property type="component" value="Unassembled WGS sequence"/>
</dbReference>
<gene>
    <name evidence="1" type="ORF">L195_g062983</name>
</gene>
<protein>
    <submittedName>
        <fullName evidence="1">Uncharacterized protein</fullName>
    </submittedName>
</protein>
<accession>A0A2K3KJ22</accession>
<dbReference type="EMBL" id="ASHM01191335">
    <property type="protein sequence ID" value="PNX66276.1"/>
    <property type="molecule type" value="Genomic_DNA"/>
</dbReference>
<name>A0A2K3KJ22_TRIPR</name>
<comment type="caution">
    <text evidence="1">The sequence shown here is derived from an EMBL/GenBank/DDBJ whole genome shotgun (WGS) entry which is preliminary data.</text>
</comment>
<proteinExistence type="predicted"/>
<organism evidence="1 2">
    <name type="scientific">Trifolium pratense</name>
    <name type="common">Red clover</name>
    <dbReference type="NCBI Taxonomy" id="57577"/>
    <lineage>
        <taxon>Eukaryota</taxon>
        <taxon>Viridiplantae</taxon>
        <taxon>Streptophyta</taxon>
        <taxon>Embryophyta</taxon>
        <taxon>Tracheophyta</taxon>
        <taxon>Spermatophyta</taxon>
        <taxon>Magnoliopsida</taxon>
        <taxon>eudicotyledons</taxon>
        <taxon>Gunneridae</taxon>
        <taxon>Pentapetalae</taxon>
        <taxon>rosids</taxon>
        <taxon>fabids</taxon>
        <taxon>Fabales</taxon>
        <taxon>Fabaceae</taxon>
        <taxon>Papilionoideae</taxon>
        <taxon>50 kb inversion clade</taxon>
        <taxon>NPAAA clade</taxon>
        <taxon>Hologalegina</taxon>
        <taxon>IRL clade</taxon>
        <taxon>Trifolieae</taxon>
        <taxon>Trifolium</taxon>
    </lineage>
</organism>